<feature type="region of interest" description="Disordered" evidence="3">
    <location>
        <begin position="263"/>
        <end position="287"/>
    </location>
</feature>
<evidence type="ECO:0000256" key="2">
    <source>
        <dbReference type="ARBA" id="ARBA00022737"/>
    </source>
</evidence>
<dbReference type="SUPFAM" id="SSF52075">
    <property type="entry name" value="Outer arm dynein light chain 1"/>
    <property type="match status" value="1"/>
</dbReference>
<dbReference type="InterPro" id="IPR055414">
    <property type="entry name" value="LRR_R13L4/SHOC2-like"/>
</dbReference>
<gene>
    <name evidence="5" type="ORF">PAC_09449</name>
</gene>
<dbReference type="InterPro" id="IPR003591">
    <property type="entry name" value="Leu-rich_rpt_typical-subtyp"/>
</dbReference>
<feature type="region of interest" description="Disordered" evidence="3">
    <location>
        <begin position="855"/>
        <end position="875"/>
    </location>
</feature>
<feature type="compositionally biased region" description="Basic and acidic residues" evidence="3">
    <location>
        <begin position="990"/>
        <end position="1008"/>
    </location>
</feature>
<evidence type="ECO:0000256" key="3">
    <source>
        <dbReference type="SAM" id="MobiDB-lite"/>
    </source>
</evidence>
<feature type="compositionally biased region" description="Polar residues" evidence="3">
    <location>
        <begin position="630"/>
        <end position="649"/>
    </location>
</feature>
<dbReference type="AlphaFoldDB" id="A0A1L7X3E5"/>
<feature type="compositionally biased region" description="Basic and acidic residues" evidence="3">
    <location>
        <begin position="349"/>
        <end position="372"/>
    </location>
</feature>
<dbReference type="InterPro" id="IPR032675">
    <property type="entry name" value="LRR_dom_sf"/>
</dbReference>
<dbReference type="InterPro" id="IPR019487">
    <property type="entry name" value="RAM_signalling_pathway_SOG2"/>
</dbReference>
<evidence type="ECO:0000313" key="5">
    <source>
        <dbReference type="EMBL" id="CZR59555.1"/>
    </source>
</evidence>
<dbReference type="PROSITE" id="PS51450">
    <property type="entry name" value="LRR"/>
    <property type="match status" value="1"/>
</dbReference>
<keyword evidence="6" id="KW-1185">Reference proteome</keyword>
<feature type="region of interest" description="Disordered" evidence="3">
    <location>
        <begin position="898"/>
        <end position="1031"/>
    </location>
</feature>
<feature type="domain" description="Disease resistance R13L4/SHOC-2-like LRR" evidence="4">
    <location>
        <begin position="138"/>
        <end position="214"/>
    </location>
</feature>
<sequence length="1031" mass="114283">MERPSGPLGAATQSSRPMVDNGMPRPAPMNTARRIPNAVRHAQSQSSLSRQKPLSAAEVIELAREAMKVAVEEHEKKSQDPEVIQQGLTVPGVTIDLSHKMIQIFPEEVVDIIKKELERFALSHNMISTFPSRFAECTSLRYLNIRNNSIREFPESICKLKALEILDLGRNKLKMLPDQLGNLTSLKVLSVQRNRLETLPVCIADMTPLQILKLEGNPLRFPPKELLPLQTQTSPNGSTQETNEVDDMAVTIQVKRILKQKVVNDRSETESGGEESSEGTETPRPVRRVMSGRFPIKVNGTEVPDMRSPAFPPRPPPIPSRSHYRQLSQHNAALRRPGVMPLTIGNANERLRSNSENSLDPRDPYRPAERSRRMGVVSKKAQELGTVDELKANNRYSHDRSYSHSSVLTNGNTRSPASPADSVLGRATYVKRLSSLPERKRDSISADPVIEAAKSILYALFQVHPLIQSLLSVARDDTKRRTSLERVFYNANSHVEELDEHIQQYSKHTEEDEEASPRSNENIHRACVTCVSAYVHVCSLLQSNVQALVENGDPRYIRTLLLNVYGSIAEIRNASEAFARAREPVDDMEDGRARIVLDETLRPARLDLNRIQRSTINMTPTREQPGITPRSRSGTAIQRPPNLSVSTDQQPTALNGMVRSNGFAGNNNFGPGLTNALDRATPRSGESFTSSASGSRMIGGFETEEDKQFESIFKALQGNVEMTLKNMPHVNDLFKGAMRQNAERDRPEVAARDFQNVIAGCEESIQAAGYLKNRLSQIKLNQPGVRTQASFWQLCARFIEVYTNFVLDVKKIKQSSNLFPNQVIDIIRPLQKAIKITSAEIYASPWANLASSTTFAQSNGNTQPPSQVPLPMTPQSAALGPAVQATVPSTPGSATFNPGYYTLQSGQRSNTMTNGTASLSVSNSRENTMTSVSGGPTLDPYDGNRGPQNGQPERTRLRFEGRRPFDLRPDAPLNRLPGMSEAQFQVYQRQADERRDRIYREQGDRERAVNGNGNGNDSNGGNGIGSGELNN</sequence>
<dbReference type="Gene3D" id="3.80.10.10">
    <property type="entry name" value="Ribonuclease Inhibitor"/>
    <property type="match status" value="1"/>
</dbReference>
<keyword evidence="2" id="KW-0677">Repeat</keyword>
<organism evidence="5 6">
    <name type="scientific">Phialocephala subalpina</name>
    <dbReference type="NCBI Taxonomy" id="576137"/>
    <lineage>
        <taxon>Eukaryota</taxon>
        <taxon>Fungi</taxon>
        <taxon>Dikarya</taxon>
        <taxon>Ascomycota</taxon>
        <taxon>Pezizomycotina</taxon>
        <taxon>Leotiomycetes</taxon>
        <taxon>Helotiales</taxon>
        <taxon>Mollisiaceae</taxon>
        <taxon>Phialocephala</taxon>
        <taxon>Phialocephala fortinii species complex</taxon>
    </lineage>
</organism>
<dbReference type="EMBL" id="FJOG01000014">
    <property type="protein sequence ID" value="CZR59555.1"/>
    <property type="molecule type" value="Genomic_DNA"/>
</dbReference>
<feature type="compositionally biased region" description="Polar residues" evidence="3">
    <location>
        <begin position="42"/>
        <end position="52"/>
    </location>
</feature>
<feature type="compositionally biased region" description="Gly residues" evidence="3">
    <location>
        <begin position="1012"/>
        <end position="1031"/>
    </location>
</feature>
<protein>
    <submittedName>
        <fullName evidence="5">Related to adenylate cyclases</fullName>
    </submittedName>
</protein>
<feature type="compositionally biased region" description="Polar residues" evidence="3">
    <location>
        <begin position="855"/>
        <end position="865"/>
    </location>
</feature>
<dbReference type="SMART" id="SM00364">
    <property type="entry name" value="LRR_BAC"/>
    <property type="match status" value="3"/>
</dbReference>
<feature type="region of interest" description="Disordered" evidence="3">
    <location>
        <begin position="1"/>
        <end position="54"/>
    </location>
</feature>
<dbReference type="SMART" id="SM00369">
    <property type="entry name" value="LRR_TYP"/>
    <property type="match status" value="3"/>
</dbReference>
<accession>A0A1L7X3E5</accession>
<dbReference type="GO" id="GO:0005737">
    <property type="term" value="C:cytoplasm"/>
    <property type="evidence" value="ECO:0007669"/>
    <property type="project" value="TreeGrafter"/>
</dbReference>
<feature type="region of interest" description="Disordered" evidence="3">
    <location>
        <begin position="398"/>
        <end position="421"/>
    </location>
</feature>
<proteinExistence type="predicted"/>
<feature type="compositionally biased region" description="Basic and acidic residues" evidence="3">
    <location>
        <begin position="953"/>
        <end position="969"/>
    </location>
</feature>
<dbReference type="PANTHER" id="PTHR48051">
    <property type="match status" value="1"/>
</dbReference>
<dbReference type="Pfam" id="PF10428">
    <property type="entry name" value="SOG2"/>
    <property type="match status" value="2"/>
</dbReference>
<feature type="compositionally biased region" description="Polar residues" evidence="3">
    <location>
        <begin position="229"/>
        <end position="242"/>
    </location>
</feature>
<feature type="compositionally biased region" description="Polar residues" evidence="3">
    <location>
        <begin position="898"/>
        <end position="934"/>
    </location>
</feature>
<dbReference type="InterPro" id="IPR001611">
    <property type="entry name" value="Leu-rich_rpt"/>
</dbReference>
<keyword evidence="1" id="KW-0433">Leucine-rich repeat</keyword>
<name>A0A1L7X3E5_9HELO</name>
<feature type="region of interest" description="Disordered" evidence="3">
    <location>
        <begin position="223"/>
        <end position="242"/>
    </location>
</feature>
<dbReference type="STRING" id="576137.A0A1L7X3E5"/>
<dbReference type="InterPro" id="IPR050216">
    <property type="entry name" value="LRR_domain-containing"/>
</dbReference>
<evidence type="ECO:0000313" key="6">
    <source>
        <dbReference type="Proteomes" id="UP000184330"/>
    </source>
</evidence>
<dbReference type="OrthoDB" id="1394818at2759"/>
<evidence type="ECO:0000256" key="1">
    <source>
        <dbReference type="ARBA" id="ARBA00022614"/>
    </source>
</evidence>
<dbReference type="Pfam" id="PF23598">
    <property type="entry name" value="LRR_14"/>
    <property type="match status" value="1"/>
</dbReference>
<dbReference type="Proteomes" id="UP000184330">
    <property type="component" value="Unassembled WGS sequence"/>
</dbReference>
<feature type="region of interest" description="Disordered" evidence="3">
    <location>
        <begin position="620"/>
        <end position="649"/>
    </location>
</feature>
<dbReference type="PANTHER" id="PTHR48051:SF36">
    <property type="entry name" value="CASPASE FAMILY P20 DOMAIN-CONTAINING PROTEIN"/>
    <property type="match status" value="1"/>
</dbReference>
<feature type="compositionally biased region" description="Polar residues" evidence="3">
    <location>
        <begin position="407"/>
        <end position="416"/>
    </location>
</feature>
<evidence type="ECO:0000259" key="4">
    <source>
        <dbReference type="Pfam" id="PF23598"/>
    </source>
</evidence>
<reference evidence="5 6" key="1">
    <citation type="submission" date="2016-03" db="EMBL/GenBank/DDBJ databases">
        <authorList>
            <person name="Ploux O."/>
        </authorList>
    </citation>
    <scope>NUCLEOTIDE SEQUENCE [LARGE SCALE GENOMIC DNA]</scope>
    <source>
        <strain evidence="5 6">UAMH 11012</strain>
    </source>
</reference>
<feature type="region of interest" description="Disordered" evidence="3">
    <location>
        <begin position="348"/>
        <end position="378"/>
    </location>
</feature>